<dbReference type="Proteomes" id="UP000192578">
    <property type="component" value="Unassembled WGS sequence"/>
</dbReference>
<organism evidence="1 2">
    <name type="scientific">Hypsibius exemplaris</name>
    <name type="common">Freshwater tardigrade</name>
    <dbReference type="NCBI Taxonomy" id="2072580"/>
    <lineage>
        <taxon>Eukaryota</taxon>
        <taxon>Metazoa</taxon>
        <taxon>Ecdysozoa</taxon>
        <taxon>Tardigrada</taxon>
        <taxon>Eutardigrada</taxon>
        <taxon>Parachela</taxon>
        <taxon>Hypsibioidea</taxon>
        <taxon>Hypsibiidae</taxon>
        <taxon>Hypsibius</taxon>
    </lineage>
</organism>
<dbReference type="AlphaFoldDB" id="A0A1W0X6B9"/>
<accession>A0A1W0X6B9</accession>
<evidence type="ECO:0000313" key="1">
    <source>
        <dbReference type="EMBL" id="OQV23035.1"/>
    </source>
</evidence>
<proteinExistence type="predicted"/>
<dbReference type="EMBL" id="MTYJ01000014">
    <property type="protein sequence ID" value="OQV23035.1"/>
    <property type="molecule type" value="Genomic_DNA"/>
</dbReference>
<evidence type="ECO:0000313" key="2">
    <source>
        <dbReference type="Proteomes" id="UP000192578"/>
    </source>
</evidence>
<sequence length="107" mass="11862">MNVLFLRHQGTRSRFPHHDDLLGEVNVHEVHPSRHLHVVVAGLAVAEEASPLLLVLLRGGLREEDEGLVEVDPGQRGTVQSADDARDGAESVCEVVVATPPEWDYRW</sequence>
<protein>
    <submittedName>
        <fullName evidence="1">Uncharacterized protein</fullName>
    </submittedName>
</protein>
<gene>
    <name evidence="1" type="ORF">BV898_03084</name>
</gene>
<name>A0A1W0X6B9_HYPEX</name>
<comment type="caution">
    <text evidence="1">The sequence shown here is derived from an EMBL/GenBank/DDBJ whole genome shotgun (WGS) entry which is preliminary data.</text>
</comment>
<keyword evidence="2" id="KW-1185">Reference proteome</keyword>
<reference evidence="2" key="1">
    <citation type="submission" date="2017-01" db="EMBL/GenBank/DDBJ databases">
        <title>Comparative genomics of anhydrobiosis in the tardigrade Hypsibius dujardini.</title>
        <authorList>
            <person name="Yoshida Y."/>
            <person name="Koutsovoulos G."/>
            <person name="Laetsch D."/>
            <person name="Stevens L."/>
            <person name="Kumar S."/>
            <person name="Horikawa D."/>
            <person name="Ishino K."/>
            <person name="Komine S."/>
            <person name="Tomita M."/>
            <person name="Blaxter M."/>
            <person name="Arakawa K."/>
        </authorList>
    </citation>
    <scope>NUCLEOTIDE SEQUENCE [LARGE SCALE GENOMIC DNA]</scope>
    <source>
        <strain evidence="2">Z151</strain>
    </source>
</reference>